<protein>
    <recommendedName>
        <fullName evidence="4">Transposase Tc1-like domain-containing protein</fullName>
    </recommendedName>
</protein>
<gene>
    <name evidence="2" type="ORF">WMY93_034262</name>
</gene>
<feature type="region of interest" description="Disordered" evidence="1">
    <location>
        <begin position="282"/>
        <end position="301"/>
    </location>
</feature>
<reference evidence="3" key="1">
    <citation type="submission" date="2024-04" db="EMBL/GenBank/DDBJ databases">
        <title>Salinicola lusitanus LLJ914,a marine bacterium isolated from the Okinawa Trough.</title>
        <authorList>
            <person name="Li J."/>
        </authorList>
    </citation>
    <scope>NUCLEOTIDE SEQUENCE [LARGE SCALE GENOMIC DNA]</scope>
</reference>
<proteinExistence type="predicted"/>
<accession>A0AAW0MQ74</accession>
<evidence type="ECO:0000256" key="1">
    <source>
        <dbReference type="SAM" id="MobiDB-lite"/>
    </source>
</evidence>
<evidence type="ECO:0000313" key="2">
    <source>
        <dbReference type="EMBL" id="KAK7878861.1"/>
    </source>
</evidence>
<evidence type="ECO:0000313" key="3">
    <source>
        <dbReference type="Proteomes" id="UP001460270"/>
    </source>
</evidence>
<dbReference type="AlphaFoldDB" id="A0AAW0MQ74"/>
<evidence type="ECO:0008006" key="4">
    <source>
        <dbReference type="Google" id="ProtNLM"/>
    </source>
</evidence>
<keyword evidence="3" id="KW-1185">Reference proteome</keyword>
<organism evidence="2 3">
    <name type="scientific">Mugilogobius chulae</name>
    <name type="common">yellowstripe goby</name>
    <dbReference type="NCBI Taxonomy" id="88201"/>
    <lineage>
        <taxon>Eukaryota</taxon>
        <taxon>Metazoa</taxon>
        <taxon>Chordata</taxon>
        <taxon>Craniata</taxon>
        <taxon>Vertebrata</taxon>
        <taxon>Euteleostomi</taxon>
        <taxon>Actinopterygii</taxon>
        <taxon>Neopterygii</taxon>
        <taxon>Teleostei</taxon>
        <taxon>Neoteleostei</taxon>
        <taxon>Acanthomorphata</taxon>
        <taxon>Gobiaria</taxon>
        <taxon>Gobiiformes</taxon>
        <taxon>Gobioidei</taxon>
        <taxon>Gobiidae</taxon>
        <taxon>Gobionellinae</taxon>
        <taxon>Mugilogobius</taxon>
    </lineage>
</organism>
<dbReference type="EMBL" id="JBBPFD010000456">
    <property type="protein sequence ID" value="KAK7878861.1"/>
    <property type="molecule type" value="Genomic_DNA"/>
</dbReference>
<dbReference type="Proteomes" id="UP001460270">
    <property type="component" value="Unassembled WGS sequence"/>
</dbReference>
<name>A0AAW0MQ74_9GOBI</name>
<comment type="caution">
    <text evidence="2">The sequence shown here is derived from an EMBL/GenBank/DDBJ whole genome shotgun (WGS) entry which is preliminary data.</text>
</comment>
<sequence>MQGGARRHPVPDEIGATLVDNVVNHGLTMAEAGRRVQPNVPRSTVSSIIQAFRRENSRDVSVLQIRTTTTRTTFQGYKYIRQTLQIVLCRSLSKVGQHRICGGEKPESQKREICNLVIANNAINLRQIRDAIIQDNVIFRKIQFHQHLYNNRVLRRHQMTMKQIYKVPSERNSDRVKELRYQYVNKIKEVFFLALDQMTLLHAMDAACEDITGDQWKGWLKHSRCFFPRCSAREKIYCDVDENLRPNREERVTSARLASKTGEEHLVKELEELKILRERTAGIQKYHPKARTGKPSAQTRQ</sequence>